<evidence type="ECO:0000256" key="6">
    <source>
        <dbReference type="ARBA" id="ARBA00023027"/>
    </source>
</evidence>
<dbReference type="SUPFAM" id="SSF50129">
    <property type="entry name" value="GroES-like"/>
    <property type="match status" value="1"/>
</dbReference>
<dbReference type="PANTHER" id="PTHR43161:SF9">
    <property type="entry name" value="SORBITOL DEHYDROGENASE"/>
    <property type="match status" value="1"/>
</dbReference>
<dbReference type="EC" id="1.1.1.9" evidence="9"/>
<dbReference type="InterPro" id="IPR045306">
    <property type="entry name" value="SDH-like"/>
</dbReference>
<keyword evidence="12" id="KW-0732">Signal</keyword>
<keyword evidence="15" id="KW-1185">Reference proteome</keyword>
<dbReference type="InterPro" id="IPR002328">
    <property type="entry name" value="ADH_Zn_CS"/>
</dbReference>
<dbReference type="Gene3D" id="3.90.180.10">
    <property type="entry name" value="Medium-chain alcohol dehydrogenases, catalytic domain"/>
    <property type="match status" value="1"/>
</dbReference>
<dbReference type="InterPro" id="IPR020843">
    <property type="entry name" value="ER"/>
</dbReference>
<dbReference type="EMBL" id="JAWRVE010000155">
    <property type="protein sequence ID" value="KAL1852841.1"/>
    <property type="molecule type" value="Genomic_DNA"/>
</dbReference>
<evidence type="ECO:0000256" key="5">
    <source>
        <dbReference type="ARBA" id="ARBA00023002"/>
    </source>
</evidence>
<proteinExistence type="inferred from homology"/>
<comment type="pathway">
    <text evidence="8">Carbohydrate degradation; L-arabinose degradation via L-arabinitol; D-xylulose 5-phosphate from L-arabinose (fungal route): step 4/5.</text>
</comment>
<evidence type="ECO:0000313" key="14">
    <source>
        <dbReference type="EMBL" id="KAL1852841.1"/>
    </source>
</evidence>
<keyword evidence="3 11" id="KW-0479">Metal-binding</keyword>
<accession>A0ABR3W4F9</accession>
<feature type="chain" id="PRO_5046932909" description="D-xylulose reductase" evidence="12">
    <location>
        <begin position="20"/>
        <end position="378"/>
    </location>
</feature>
<keyword evidence="5" id="KW-0560">Oxidoreductase</keyword>
<keyword evidence="6" id="KW-0520">NAD</keyword>
<gene>
    <name evidence="14" type="primary">XYL2_2</name>
    <name evidence="14" type="ORF">Daus18300_012004</name>
</gene>
<dbReference type="Gene3D" id="3.40.50.720">
    <property type="entry name" value="NAD(P)-binding Rossmann-like Domain"/>
    <property type="match status" value="1"/>
</dbReference>
<evidence type="ECO:0000256" key="12">
    <source>
        <dbReference type="SAM" id="SignalP"/>
    </source>
</evidence>
<evidence type="ECO:0000259" key="13">
    <source>
        <dbReference type="SMART" id="SM00829"/>
    </source>
</evidence>
<comment type="cofactor">
    <cofactor evidence="1 11">
        <name>Zn(2+)</name>
        <dbReference type="ChEBI" id="CHEBI:29105"/>
    </cofactor>
</comment>
<evidence type="ECO:0000256" key="10">
    <source>
        <dbReference type="ARBA" id="ARBA00030139"/>
    </source>
</evidence>
<protein>
    <recommendedName>
        <fullName evidence="9">D-xylulose reductase</fullName>
        <ecNumber evidence="9">1.1.1.9</ecNumber>
    </recommendedName>
    <alternativeName>
        <fullName evidence="10">Xylitol dehydrogenase A</fullName>
    </alternativeName>
</protein>
<evidence type="ECO:0000256" key="3">
    <source>
        <dbReference type="ARBA" id="ARBA00022723"/>
    </source>
</evidence>
<dbReference type="CDD" id="cd05285">
    <property type="entry name" value="sorbitol_DH"/>
    <property type="match status" value="1"/>
</dbReference>
<dbReference type="Proteomes" id="UP001583177">
    <property type="component" value="Unassembled WGS sequence"/>
</dbReference>
<evidence type="ECO:0000256" key="8">
    <source>
        <dbReference type="ARBA" id="ARBA00025713"/>
    </source>
</evidence>
<dbReference type="Pfam" id="PF00107">
    <property type="entry name" value="ADH_zinc_N"/>
    <property type="match status" value="1"/>
</dbReference>
<dbReference type="InterPro" id="IPR013154">
    <property type="entry name" value="ADH-like_N"/>
</dbReference>
<evidence type="ECO:0000313" key="15">
    <source>
        <dbReference type="Proteomes" id="UP001583177"/>
    </source>
</evidence>
<comment type="similarity">
    <text evidence="2 11">Belongs to the zinc-containing alcohol dehydrogenase family.</text>
</comment>
<dbReference type="Pfam" id="PF08240">
    <property type="entry name" value="ADH_N"/>
    <property type="match status" value="1"/>
</dbReference>
<organism evidence="14 15">
    <name type="scientific">Diaporthe australafricana</name>
    <dbReference type="NCBI Taxonomy" id="127596"/>
    <lineage>
        <taxon>Eukaryota</taxon>
        <taxon>Fungi</taxon>
        <taxon>Dikarya</taxon>
        <taxon>Ascomycota</taxon>
        <taxon>Pezizomycotina</taxon>
        <taxon>Sordariomycetes</taxon>
        <taxon>Sordariomycetidae</taxon>
        <taxon>Diaporthales</taxon>
        <taxon>Diaporthaceae</taxon>
        <taxon>Diaporthe</taxon>
    </lineage>
</organism>
<keyword evidence="4 11" id="KW-0862">Zinc</keyword>
<evidence type="ECO:0000256" key="2">
    <source>
        <dbReference type="ARBA" id="ARBA00008072"/>
    </source>
</evidence>
<sequence length="378" mass="40191">MASLPGLAMPLCIAAFALGLPAAHVLTNLSCVLFGAGQVRFENRPAPAIQDPNDILIRISYVGVCGSDVHQWVHGGTEAARITPEAPLVMGHEASGIVHSVGPSVTRLKPGDRVVIEPGYSCRRCRHCKAGRYNICAGMRFAADPPTDGTLACFFRIPHDFAYRIPDALSLQEAVLVEPLSVAVHVARLAGVTAGQTVLVQGSGTIGLLAAATALAFGARAVLIADINEAKLGFARGFIDCFAFVSDPASPPRLEAERLRREAGVEHIDVVLECTGVESSIQTGFYALGPGGTFVQIGMGKPLVNLPLLDTCEKEMVLKVSFRYGPGDFETALGLLETRKLSLKPLISNVVPFEKAAEAWEMTRRGEGIKNIIQGVQD</sequence>
<evidence type="ECO:0000256" key="1">
    <source>
        <dbReference type="ARBA" id="ARBA00001947"/>
    </source>
</evidence>
<feature type="domain" description="Enoyl reductase (ER)" evidence="13">
    <location>
        <begin position="35"/>
        <end position="373"/>
    </location>
</feature>
<dbReference type="InterPro" id="IPR036291">
    <property type="entry name" value="NAD(P)-bd_dom_sf"/>
</dbReference>
<comment type="caution">
    <text evidence="14">The sequence shown here is derived from an EMBL/GenBank/DDBJ whole genome shotgun (WGS) entry which is preliminary data.</text>
</comment>
<dbReference type="PROSITE" id="PS00059">
    <property type="entry name" value="ADH_ZINC"/>
    <property type="match status" value="1"/>
</dbReference>
<dbReference type="InterPro" id="IPR013149">
    <property type="entry name" value="ADH-like_C"/>
</dbReference>
<evidence type="ECO:0000256" key="7">
    <source>
        <dbReference type="ARBA" id="ARBA00024843"/>
    </source>
</evidence>
<comment type="function">
    <text evidence="7">Xylitol dehydrogenase which catalyzes the conversion of xylitol to D-xylulose. Xylose is a major component of hemicelluloses such as xylan. Most fungi utilize D-xylose via three enzymatic reactions, xylose reductase (XR), xylitol dehydrogenase (XDH), and xylulokinase, to form xylulose 5-phosphate, which enters pentose phosphate pathway.</text>
</comment>
<evidence type="ECO:0000256" key="9">
    <source>
        <dbReference type="ARBA" id="ARBA00026119"/>
    </source>
</evidence>
<reference evidence="14 15" key="1">
    <citation type="journal article" date="2024" name="IMA Fungus">
        <title>IMA Genome - F19 : A genome assembly and annotation guide to empower mycologists, including annotated draft genome sequences of Ceratocystis pirilliformis, Diaporthe australafricana, Fusarium ophioides, Paecilomyces lecythidis, and Sporothrix stenoceras.</title>
        <authorList>
            <person name="Aylward J."/>
            <person name="Wilson A.M."/>
            <person name="Visagie C.M."/>
            <person name="Spraker J."/>
            <person name="Barnes I."/>
            <person name="Buitendag C."/>
            <person name="Ceriani C."/>
            <person name="Del Mar Angel L."/>
            <person name="du Plessis D."/>
            <person name="Fuchs T."/>
            <person name="Gasser K."/>
            <person name="Kramer D."/>
            <person name="Li W."/>
            <person name="Munsamy K."/>
            <person name="Piso A."/>
            <person name="Price J.L."/>
            <person name="Sonnekus B."/>
            <person name="Thomas C."/>
            <person name="van der Nest A."/>
            <person name="van Dijk A."/>
            <person name="van Heerden A."/>
            <person name="van Vuuren N."/>
            <person name="Yilmaz N."/>
            <person name="Duong T.A."/>
            <person name="van der Merwe N.A."/>
            <person name="Wingfield M.J."/>
            <person name="Wingfield B.D."/>
        </authorList>
    </citation>
    <scope>NUCLEOTIDE SEQUENCE [LARGE SCALE GENOMIC DNA]</scope>
    <source>
        <strain evidence="14 15">CMW 18300</strain>
    </source>
</reference>
<name>A0ABR3W4F9_9PEZI</name>
<dbReference type="PANTHER" id="PTHR43161">
    <property type="entry name" value="SORBITOL DEHYDROGENASE"/>
    <property type="match status" value="1"/>
</dbReference>
<dbReference type="SUPFAM" id="SSF51735">
    <property type="entry name" value="NAD(P)-binding Rossmann-fold domains"/>
    <property type="match status" value="1"/>
</dbReference>
<dbReference type="InterPro" id="IPR011032">
    <property type="entry name" value="GroES-like_sf"/>
</dbReference>
<evidence type="ECO:0000256" key="4">
    <source>
        <dbReference type="ARBA" id="ARBA00022833"/>
    </source>
</evidence>
<dbReference type="SMART" id="SM00829">
    <property type="entry name" value="PKS_ER"/>
    <property type="match status" value="1"/>
</dbReference>
<evidence type="ECO:0000256" key="11">
    <source>
        <dbReference type="RuleBase" id="RU361277"/>
    </source>
</evidence>
<feature type="signal peptide" evidence="12">
    <location>
        <begin position="1"/>
        <end position="19"/>
    </location>
</feature>